<name>A0ABY1CJG3_MYXFU</name>
<dbReference type="PANTHER" id="PTHR30346">
    <property type="entry name" value="TRANSCRIPTIONAL DUAL REGULATOR HCAR-RELATED"/>
    <property type="match status" value="1"/>
</dbReference>
<dbReference type="PRINTS" id="PR00039">
    <property type="entry name" value="HTHLYSR"/>
</dbReference>
<organism evidence="7 8">
    <name type="scientific">Myxococcus fulvus</name>
    <dbReference type="NCBI Taxonomy" id="33"/>
    <lineage>
        <taxon>Bacteria</taxon>
        <taxon>Pseudomonadati</taxon>
        <taxon>Myxococcota</taxon>
        <taxon>Myxococcia</taxon>
        <taxon>Myxococcales</taxon>
        <taxon>Cystobacterineae</taxon>
        <taxon>Myxococcaceae</taxon>
        <taxon>Myxococcus</taxon>
    </lineage>
</organism>
<evidence type="ECO:0000256" key="3">
    <source>
        <dbReference type="ARBA" id="ARBA00023125"/>
    </source>
</evidence>
<keyword evidence="4" id="KW-0804">Transcription</keyword>
<feature type="domain" description="HTH lysR-type" evidence="6">
    <location>
        <begin position="22"/>
        <end position="79"/>
    </location>
</feature>
<dbReference type="InterPro" id="IPR000847">
    <property type="entry name" value="LysR_HTH_N"/>
</dbReference>
<dbReference type="PANTHER" id="PTHR30346:SF0">
    <property type="entry name" value="HCA OPERON TRANSCRIPTIONAL ACTIVATOR HCAR"/>
    <property type="match status" value="1"/>
</dbReference>
<dbReference type="SUPFAM" id="SSF53850">
    <property type="entry name" value="Periplasmic binding protein-like II"/>
    <property type="match status" value="1"/>
</dbReference>
<evidence type="ECO:0000313" key="7">
    <source>
        <dbReference type="EMBL" id="SEU07412.1"/>
    </source>
</evidence>
<keyword evidence="3 7" id="KW-0238">DNA-binding</keyword>
<sequence>MLEAASNTEKSPCDSEVKSPPLDTRRLSCFIAVAETLHFRKAAERLHMAQPALSQQIRRLEEELGCQLLRRDRRRVELTPAGQALLDAGRRALVHLSHATEAAQRTAAGQQALLRVGFLSPASFSLVPEVLRRLRAEHPEVHLMLREADSTTLLEEVRLGGLDVAFVRGPVTASGVRIDTLRREPLVVVLPSGHRLARKARVPLEQLADEPFIGFPRDTAPSLHDTVTGMCLEAGFAPTFVTEAGEWFTIVSLVAAGLGCALLPESVRTFTREGAVYRAIAGHPRHVELAIARGPTPPGPSLRACLRIVSALTSVDLL</sequence>
<dbReference type="InterPro" id="IPR005119">
    <property type="entry name" value="LysR_subst-bd"/>
</dbReference>
<evidence type="ECO:0000313" key="8">
    <source>
        <dbReference type="Proteomes" id="UP000183760"/>
    </source>
</evidence>
<dbReference type="EMBL" id="FOIB01000004">
    <property type="protein sequence ID" value="SEU07412.1"/>
    <property type="molecule type" value="Genomic_DNA"/>
</dbReference>
<dbReference type="CDD" id="cd08414">
    <property type="entry name" value="PBP2_LTTR_aromatics_like"/>
    <property type="match status" value="1"/>
</dbReference>
<dbReference type="InterPro" id="IPR036388">
    <property type="entry name" value="WH-like_DNA-bd_sf"/>
</dbReference>
<keyword evidence="8" id="KW-1185">Reference proteome</keyword>
<evidence type="ECO:0000259" key="6">
    <source>
        <dbReference type="PROSITE" id="PS50931"/>
    </source>
</evidence>
<dbReference type="Pfam" id="PF03466">
    <property type="entry name" value="LysR_substrate"/>
    <property type="match status" value="1"/>
</dbReference>
<proteinExistence type="inferred from homology"/>
<dbReference type="Pfam" id="PF00126">
    <property type="entry name" value="HTH_1"/>
    <property type="match status" value="1"/>
</dbReference>
<comment type="caution">
    <text evidence="7">The sequence shown here is derived from an EMBL/GenBank/DDBJ whole genome shotgun (WGS) entry which is preliminary data.</text>
</comment>
<evidence type="ECO:0000256" key="4">
    <source>
        <dbReference type="ARBA" id="ARBA00023163"/>
    </source>
</evidence>
<evidence type="ECO:0000256" key="1">
    <source>
        <dbReference type="ARBA" id="ARBA00009437"/>
    </source>
</evidence>
<accession>A0ABY1CJG3</accession>
<dbReference type="Proteomes" id="UP000183760">
    <property type="component" value="Unassembled WGS sequence"/>
</dbReference>
<feature type="region of interest" description="Disordered" evidence="5">
    <location>
        <begin position="1"/>
        <end position="20"/>
    </location>
</feature>
<keyword evidence="2" id="KW-0805">Transcription regulation</keyword>
<comment type="similarity">
    <text evidence="1">Belongs to the LysR transcriptional regulatory family.</text>
</comment>
<reference evidence="7 8" key="1">
    <citation type="submission" date="2016-10" db="EMBL/GenBank/DDBJ databases">
        <authorList>
            <person name="Varghese N."/>
            <person name="Submissions S."/>
        </authorList>
    </citation>
    <scope>NUCLEOTIDE SEQUENCE [LARGE SCALE GENOMIC DNA]</scope>
    <source>
        <strain evidence="7 8">DSM 16525</strain>
    </source>
</reference>
<dbReference type="InterPro" id="IPR036390">
    <property type="entry name" value="WH_DNA-bd_sf"/>
</dbReference>
<gene>
    <name evidence="7" type="ORF">SAMN05443572_104734</name>
</gene>
<dbReference type="PROSITE" id="PS50931">
    <property type="entry name" value="HTH_LYSR"/>
    <property type="match status" value="1"/>
</dbReference>
<dbReference type="GO" id="GO:0003677">
    <property type="term" value="F:DNA binding"/>
    <property type="evidence" value="ECO:0007669"/>
    <property type="project" value="UniProtKB-KW"/>
</dbReference>
<protein>
    <submittedName>
        <fullName evidence="7">DNA-binding transcriptional regulator, LysR family</fullName>
    </submittedName>
</protein>
<evidence type="ECO:0000256" key="5">
    <source>
        <dbReference type="SAM" id="MobiDB-lite"/>
    </source>
</evidence>
<dbReference type="Gene3D" id="3.40.190.10">
    <property type="entry name" value="Periplasmic binding protein-like II"/>
    <property type="match status" value="2"/>
</dbReference>
<evidence type="ECO:0000256" key="2">
    <source>
        <dbReference type="ARBA" id="ARBA00023015"/>
    </source>
</evidence>
<dbReference type="SUPFAM" id="SSF46785">
    <property type="entry name" value="Winged helix' DNA-binding domain"/>
    <property type="match status" value="1"/>
</dbReference>
<feature type="compositionally biased region" description="Polar residues" evidence="5">
    <location>
        <begin position="1"/>
        <end position="10"/>
    </location>
</feature>
<dbReference type="Gene3D" id="1.10.10.10">
    <property type="entry name" value="Winged helix-like DNA-binding domain superfamily/Winged helix DNA-binding domain"/>
    <property type="match status" value="1"/>
</dbReference>